<accession>F2NAC4</accession>
<keyword evidence="3" id="KW-1185">Reference proteome</keyword>
<dbReference type="AlphaFoldDB" id="F2NAC4"/>
<keyword evidence="1" id="KW-1133">Transmembrane helix</keyword>
<evidence type="ECO:0000256" key="1">
    <source>
        <dbReference type="SAM" id="Phobius"/>
    </source>
</evidence>
<evidence type="ECO:0000313" key="2">
    <source>
        <dbReference type="EMBL" id="AEB06310.1"/>
    </source>
</evidence>
<evidence type="ECO:0000313" key="3">
    <source>
        <dbReference type="Proteomes" id="UP000006851"/>
    </source>
</evidence>
<keyword evidence="1" id="KW-0812">Transmembrane</keyword>
<proteinExistence type="predicted"/>
<name>F2NAC4_CORGP</name>
<feature type="transmembrane region" description="Helical" evidence="1">
    <location>
        <begin position="6"/>
        <end position="30"/>
    </location>
</feature>
<organism evidence="2 3">
    <name type="scientific">Coriobacterium glomerans (strain ATCC 49209 / DSM 20642 / JCM 10262 / PW2)</name>
    <dbReference type="NCBI Taxonomy" id="700015"/>
    <lineage>
        <taxon>Bacteria</taxon>
        <taxon>Bacillati</taxon>
        <taxon>Actinomycetota</taxon>
        <taxon>Coriobacteriia</taxon>
        <taxon>Coriobacteriales</taxon>
        <taxon>Coriobacteriaceae</taxon>
        <taxon>Coriobacterium</taxon>
    </lineage>
</organism>
<protein>
    <submittedName>
        <fullName evidence="2">OPT family oligopeptide transporter</fullName>
    </submittedName>
</protein>
<dbReference type="EMBL" id="CP002628">
    <property type="protein sequence ID" value="AEB06310.1"/>
    <property type="molecule type" value="Genomic_DNA"/>
</dbReference>
<dbReference type="STRING" id="700015.Corgl_0183"/>
<dbReference type="KEGG" id="cgo:Corgl_0183"/>
<reference evidence="3" key="1">
    <citation type="journal article" date="2013" name="Stand. Genomic Sci.">
        <title>Complete genome sequence of Coriobacterium glomerans type strain (PW2(T)) from the midgut of Pyrrhocoris apterus L. (red soldier bug).</title>
        <authorList>
            <person name="Stackebrandt E."/>
            <person name="Zeytun A."/>
            <person name="Lapidus A."/>
            <person name="Nolan M."/>
            <person name="Lucas S."/>
            <person name="Hammon N."/>
            <person name="Deshpande S."/>
            <person name="Cheng J.F."/>
            <person name="Tapia R."/>
            <person name="Goodwin L.A."/>
            <person name="Pitluck S."/>
            <person name="Liolios K."/>
            <person name="Pagani I."/>
            <person name="Ivanova N."/>
            <person name="Mavromatis K."/>
            <person name="Mikhailova N."/>
            <person name="Huntemann M."/>
            <person name="Pati A."/>
            <person name="Chen A."/>
            <person name="Palaniappan K."/>
            <person name="Chang Y.J."/>
            <person name="Land M."/>
            <person name="Hauser L."/>
            <person name="Rohde M."/>
            <person name="Pukall R."/>
            <person name="Goker M."/>
            <person name="Detter J.C."/>
            <person name="Woyke T."/>
            <person name="Bristow J."/>
            <person name="Eisen J.A."/>
            <person name="Markowitz V."/>
            <person name="Hugenholtz P."/>
            <person name="Kyrpides N.C."/>
            <person name="Klenk H.P."/>
        </authorList>
    </citation>
    <scope>NUCLEOTIDE SEQUENCE</scope>
    <source>
        <strain evidence="3">ATCC 49209 / DSM 20642 / JCM 10262 / PW2</strain>
    </source>
</reference>
<feature type="transmembrane region" description="Helical" evidence="1">
    <location>
        <begin position="78"/>
        <end position="100"/>
    </location>
</feature>
<dbReference type="HOGENOM" id="CLU_2259023_0_0_11"/>
<dbReference type="Proteomes" id="UP000006851">
    <property type="component" value="Chromosome"/>
</dbReference>
<sequence length="103" mass="10521">MIVGTVAACDLIGCGCLGCAGVVAGVCAFIPLLREIREALGGGTARIGRGLLVICLSTAMLVIATLLGYSLFEEQILAFVAGELVGFIACWACAAAWVMVRKG</sequence>
<gene>
    <name evidence="2" type="ordered locus">Corgl_0183</name>
</gene>
<feature type="transmembrane region" description="Helical" evidence="1">
    <location>
        <begin position="51"/>
        <end position="72"/>
    </location>
</feature>
<keyword evidence="1" id="KW-0472">Membrane</keyword>